<comment type="caution">
    <text evidence="2">The sequence shown here is derived from an EMBL/GenBank/DDBJ whole genome shotgun (WGS) entry which is preliminary data.</text>
</comment>
<feature type="region of interest" description="Disordered" evidence="1">
    <location>
        <begin position="1"/>
        <end position="20"/>
    </location>
</feature>
<protein>
    <submittedName>
        <fullName evidence="2">Uncharacterized protein</fullName>
    </submittedName>
</protein>
<proteinExistence type="predicted"/>
<name>A0AAV4AJL3_9GAST</name>
<organism evidence="2 3">
    <name type="scientific">Plakobranchus ocellatus</name>
    <dbReference type="NCBI Taxonomy" id="259542"/>
    <lineage>
        <taxon>Eukaryota</taxon>
        <taxon>Metazoa</taxon>
        <taxon>Spiralia</taxon>
        <taxon>Lophotrochozoa</taxon>
        <taxon>Mollusca</taxon>
        <taxon>Gastropoda</taxon>
        <taxon>Heterobranchia</taxon>
        <taxon>Euthyneura</taxon>
        <taxon>Panpulmonata</taxon>
        <taxon>Sacoglossa</taxon>
        <taxon>Placobranchoidea</taxon>
        <taxon>Plakobranchidae</taxon>
        <taxon>Plakobranchus</taxon>
    </lineage>
</organism>
<reference evidence="2 3" key="1">
    <citation type="journal article" date="2021" name="Elife">
        <title>Chloroplast acquisition without the gene transfer in kleptoplastic sea slugs, Plakobranchus ocellatus.</title>
        <authorList>
            <person name="Maeda T."/>
            <person name="Takahashi S."/>
            <person name="Yoshida T."/>
            <person name="Shimamura S."/>
            <person name="Takaki Y."/>
            <person name="Nagai Y."/>
            <person name="Toyoda A."/>
            <person name="Suzuki Y."/>
            <person name="Arimoto A."/>
            <person name="Ishii H."/>
            <person name="Satoh N."/>
            <person name="Nishiyama T."/>
            <person name="Hasebe M."/>
            <person name="Maruyama T."/>
            <person name="Minagawa J."/>
            <person name="Obokata J."/>
            <person name="Shigenobu S."/>
        </authorList>
    </citation>
    <scope>NUCLEOTIDE SEQUENCE [LARGE SCALE GENOMIC DNA]</scope>
</reference>
<keyword evidence="3" id="KW-1185">Reference proteome</keyword>
<sequence length="110" mass="12364">MLSKPPRKKEKKKTTNTYTRTQTFISQPHVIINTIMTRSFAPPLSCCSHEPRLGSLPLAWGTRLALALPGLEPAGRQRTCGRASQCTLCDRRGSREYSRLTETGDFCRLL</sequence>
<dbReference type="EMBL" id="BLXT01003924">
    <property type="protein sequence ID" value="GFO07924.1"/>
    <property type="molecule type" value="Genomic_DNA"/>
</dbReference>
<feature type="compositionally biased region" description="Basic residues" evidence="1">
    <location>
        <begin position="1"/>
        <end position="14"/>
    </location>
</feature>
<dbReference type="Proteomes" id="UP000735302">
    <property type="component" value="Unassembled WGS sequence"/>
</dbReference>
<dbReference type="AlphaFoldDB" id="A0AAV4AJL3"/>
<evidence type="ECO:0000313" key="2">
    <source>
        <dbReference type="EMBL" id="GFO07924.1"/>
    </source>
</evidence>
<gene>
    <name evidence="2" type="ORF">PoB_003442900</name>
</gene>
<evidence type="ECO:0000313" key="3">
    <source>
        <dbReference type="Proteomes" id="UP000735302"/>
    </source>
</evidence>
<accession>A0AAV4AJL3</accession>
<evidence type="ECO:0000256" key="1">
    <source>
        <dbReference type="SAM" id="MobiDB-lite"/>
    </source>
</evidence>